<proteinExistence type="predicted"/>
<accession>A0A0A8YTS9</accession>
<dbReference type="EMBL" id="GBRH01267919">
    <property type="protein sequence ID" value="JAD29976.1"/>
    <property type="molecule type" value="Transcribed_RNA"/>
</dbReference>
<organism evidence="1">
    <name type="scientific">Arundo donax</name>
    <name type="common">Giant reed</name>
    <name type="synonym">Donax arundinaceus</name>
    <dbReference type="NCBI Taxonomy" id="35708"/>
    <lineage>
        <taxon>Eukaryota</taxon>
        <taxon>Viridiplantae</taxon>
        <taxon>Streptophyta</taxon>
        <taxon>Embryophyta</taxon>
        <taxon>Tracheophyta</taxon>
        <taxon>Spermatophyta</taxon>
        <taxon>Magnoliopsida</taxon>
        <taxon>Liliopsida</taxon>
        <taxon>Poales</taxon>
        <taxon>Poaceae</taxon>
        <taxon>PACMAD clade</taxon>
        <taxon>Arundinoideae</taxon>
        <taxon>Arundineae</taxon>
        <taxon>Arundo</taxon>
    </lineage>
</organism>
<sequence length="19" mass="2083">MTLHALTVLVVTKIFEPGL</sequence>
<name>A0A0A8YTS9_ARUDO</name>
<dbReference type="AlphaFoldDB" id="A0A0A8YTS9"/>
<protein>
    <submittedName>
        <fullName evidence="1">Uncharacterized protein</fullName>
    </submittedName>
</protein>
<evidence type="ECO:0000313" key="1">
    <source>
        <dbReference type="EMBL" id="JAD29976.1"/>
    </source>
</evidence>
<reference evidence="1" key="1">
    <citation type="submission" date="2014-09" db="EMBL/GenBank/DDBJ databases">
        <authorList>
            <person name="Magalhaes I.L.F."/>
            <person name="Oliveira U."/>
            <person name="Santos F.R."/>
            <person name="Vidigal T.H.D.A."/>
            <person name="Brescovit A.D."/>
            <person name="Santos A.J."/>
        </authorList>
    </citation>
    <scope>NUCLEOTIDE SEQUENCE</scope>
    <source>
        <tissue evidence="1">Shoot tissue taken approximately 20 cm above the soil surface</tissue>
    </source>
</reference>
<reference evidence="1" key="2">
    <citation type="journal article" date="2015" name="Data Brief">
        <title>Shoot transcriptome of the giant reed, Arundo donax.</title>
        <authorList>
            <person name="Barrero R.A."/>
            <person name="Guerrero F.D."/>
            <person name="Moolhuijzen P."/>
            <person name="Goolsby J.A."/>
            <person name="Tidwell J."/>
            <person name="Bellgard S.E."/>
            <person name="Bellgard M.I."/>
        </authorList>
    </citation>
    <scope>NUCLEOTIDE SEQUENCE</scope>
    <source>
        <tissue evidence="1">Shoot tissue taken approximately 20 cm above the soil surface</tissue>
    </source>
</reference>